<feature type="region of interest" description="Disordered" evidence="1">
    <location>
        <begin position="1"/>
        <end position="38"/>
    </location>
</feature>
<proteinExistence type="predicted"/>
<dbReference type="RefSeq" id="XP_008614000.1">
    <property type="nucleotide sequence ID" value="XM_008615778.1"/>
</dbReference>
<dbReference type="VEuPathDB" id="FungiDB:SDRG_09825"/>
<dbReference type="EMBL" id="JH767163">
    <property type="protein sequence ID" value="EQC32499.1"/>
    <property type="molecule type" value="Genomic_DNA"/>
</dbReference>
<dbReference type="AlphaFoldDB" id="T0Q3W9"/>
<reference evidence="3 4" key="1">
    <citation type="submission" date="2012-04" db="EMBL/GenBank/DDBJ databases">
        <title>The Genome Sequence of Saprolegnia declina VS20.</title>
        <authorList>
            <consortium name="The Broad Institute Genome Sequencing Platform"/>
            <person name="Russ C."/>
            <person name="Nusbaum C."/>
            <person name="Tyler B."/>
            <person name="van West P."/>
            <person name="Dieguez-Uribeondo J."/>
            <person name="de Bruijn I."/>
            <person name="Tripathy S."/>
            <person name="Jiang R."/>
            <person name="Young S.K."/>
            <person name="Zeng Q."/>
            <person name="Gargeya S."/>
            <person name="Fitzgerald M."/>
            <person name="Haas B."/>
            <person name="Abouelleil A."/>
            <person name="Alvarado L."/>
            <person name="Arachchi H.M."/>
            <person name="Berlin A."/>
            <person name="Chapman S.B."/>
            <person name="Goldberg J."/>
            <person name="Griggs A."/>
            <person name="Gujja S."/>
            <person name="Hansen M."/>
            <person name="Howarth C."/>
            <person name="Imamovic A."/>
            <person name="Larimer J."/>
            <person name="McCowen C."/>
            <person name="Montmayeur A."/>
            <person name="Murphy C."/>
            <person name="Neiman D."/>
            <person name="Pearson M."/>
            <person name="Priest M."/>
            <person name="Roberts A."/>
            <person name="Saif S."/>
            <person name="Shea T."/>
            <person name="Sisk P."/>
            <person name="Sykes S."/>
            <person name="Wortman J."/>
            <person name="Nusbaum C."/>
            <person name="Birren B."/>
        </authorList>
    </citation>
    <scope>NUCLEOTIDE SEQUENCE [LARGE SCALE GENOMIC DNA]</scope>
    <source>
        <strain evidence="3 4">VS20</strain>
    </source>
</reference>
<keyword evidence="4" id="KW-1185">Reference proteome</keyword>
<feature type="transmembrane region" description="Helical" evidence="2">
    <location>
        <begin position="205"/>
        <end position="230"/>
    </location>
</feature>
<feature type="transmembrane region" description="Helical" evidence="2">
    <location>
        <begin position="242"/>
        <end position="260"/>
    </location>
</feature>
<feature type="transmembrane region" description="Helical" evidence="2">
    <location>
        <begin position="166"/>
        <end position="185"/>
    </location>
</feature>
<keyword evidence="2" id="KW-1133">Transmembrane helix</keyword>
<evidence type="ECO:0000313" key="4">
    <source>
        <dbReference type="Proteomes" id="UP000030762"/>
    </source>
</evidence>
<feature type="transmembrane region" description="Helical" evidence="2">
    <location>
        <begin position="51"/>
        <end position="72"/>
    </location>
</feature>
<dbReference type="InParanoid" id="T0Q3W9"/>
<dbReference type="Proteomes" id="UP000030762">
    <property type="component" value="Unassembled WGS sequence"/>
</dbReference>
<protein>
    <submittedName>
        <fullName evidence="3">Uncharacterized protein</fullName>
    </submittedName>
</protein>
<dbReference type="OrthoDB" id="10429241at2759"/>
<feature type="compositionally biased region" description="Low complexity" evidence="1">
    <location>
        <begin position="11"/>
        <end position="27"/>
    </location>
</feature>
<keyword evidence="2" id="KW-0812">Transmembrane</keyword>
<name>T0Q3W9_SAPDV</name>
<gene>
    <name evidence="3" type="ORF">SDRG_09825</name>
</gene>
<evidence type="ECO:0000256" key="1">
    <source>
        <dbReference type="SAM" id="MobiDB-lite"/>
    </source>
</evidence>
<dbReference type="OMA" id="LFAWFLH"/>
<keyword evidence="2" id="KW-0472">Membrane</keyword>
<organism evidence="3 4">
    <name type="scientific">Saprolegnia diclina (strain VS20)</name>
    <dbReference type="NCBI Taxonomy" id="1156394"/>
    <lineage>
        <taxon>Eukaryota</taxon>
        <taxon>Sar</taxon>
        <taxon>Stramenopiles</taxon>
        <taxon>Oomycota</taxon>
        <taxon>Saprolegniomycetes</taxon>
        <taxon>Saprolegniales</taxon>
        <taxon>Saprolegniaceae</taxon>
        <taxon>Saprolegnia</taxon>
    </lineage>
</organism>
<feature type="compositionally biased region" description="Acidic residues" evidence="1">
    <location>
        <begin position="28"/>
        <end position="38"/>
    </location>
</feature>
<evidence type="ECO:0000256" key="2">
    <source>
        <dbReference type="SAM" id="Phobius"/>
    </source>
</evidence>
<evidence type="ECO:0000313" key="3">
    <source>
        <dbReference type="EMBL" id="EQC32499.1"/>
    </source>
</evidence>
<sequence length="282" mass="30230">MDADQCIDIRTSNSSSSSSCGSSTTSDNDSDIESAVDDDGTSKHSAALDSLAWAPILVAVVAIPTDVVTVLWGCHHPHIDCSAAYPTLGVAARHRPQLYTYLVGTVVVSVLFLTTAALFAWFLHLSLPPTHRRMVISVLLGGALTAILLVVVAIHDTQGHPAGVSLLSTTSFLTTWATLLLMQHARRTAFVLHRTKDVSERHRRLRGIAIGEYAIVLSAMASVAYVVTALVTSSSSKLLGPAVYEGFVVASWSTLVASFATEIGRLTRLVEQHDLNELSRQK</sequence>
<dbReference type="GeneID" id="19950552"/>
<feature type="transmembrane region" description="Helical" evidence="2">
    <location>
        <begin position="135"/>
        <end position="154"/>
    </location>
</feature>
<accession>T0Q3W9</accession>
<feature type="transmembrane region" description="Helical" evidence="2">
    <location>
        <begin position="98"/>
        <end position="123"/>
    </location>
</feature>